<reference evidence="1 2" key="1">
    <citation type="submission" date="2024-02" db="EMBL/GenBank/DDBJ databases">
        <authorList>
            <person name="Chen Y."/>
            <person name="Shah S."/>
            <person name="Dougan E. K."/>
            <person name="Thang M."/>
            <person name="Chan C."/>
        </authorList>
    </citation>
    <scope>NUCLEOTIDE SEQUENCE [LARGE SCALE GENOMIC DNA]</scope>
</reference>
<dbReference type="EMBL" id="CAXAMN010010025">
    <property type="protein sequence ID" value="CAK9030617.1"/>
    <property type="molecule type" value="Genomic_DNA"/>
</dbReference>
<name>A0ABP0KVP2_9DINO</name>
<keyword evidence="2" id="KW-1185">Reference proteome</keyword>
<dbReference type="Proteomes" id="UP001642484">
    <property type="component" value="Unassembled WGS sequence"/>
</dbReference>
<organism evidence="1 2">
    <name type="scientific">Durusdinium trenchii</name>
    <dbReference type="NCBI Taxonomy" id="1381693"/>
    <lineage>
        <taxon>Eukaryota</taxon>
        <taxon>Sar</taxon>
        <taxon>Alveolata</taxon>
        <taxon>Dinophyceae</taxon>
        <taxon>Suessiales</taxon>
        <taxon>Symbiodiniaceae</taxon>
        <taxon>Durusdinium</taxon>
    </lineage>
</organism>
<comment type="caution">
    <text evidence="1">The sequence shown here is derived from an EMBL/GenBank/DDBJ whole genome shotgun (WGS) entry which is preliminary data.</text>
</comment>
<accession>A0ABP0KVP2</accession>
<gene>
    <name evidence="1" type="ORF">CCMP2556_LOCUS17945</name>
</gene>
<evidence type="ECO:0000313" key="2">
    <source>
        <dbReference type="Proteomes" id="UP001642484"/>
    </source>
</evidence>
<evidence type="ECO:0000313" key="1">
    <source>
        <dbReference type="EMBL" id="CAK9030617.1"/>
    </source>
</evidence>
<proteinExistence type="predicted"/>
<protein>
    <submittedName>
        <fullName evidence="1">Uncharacterized protein</fullName>
    </submittedName>
</protein>
<sequence length="432" mass="48432">MARKVRLCAAVLLSLAAPSVLDFAGQASLQRRSFSQRTAIVEQTVAKDINFDVIPKSHIHGALQRVLGRDVYKSETPFFYRTSERQDFYHGLVRFPALPKKNPDGSNYIPARLFHYVSGKGATYEDAENDAYRKALLIIRKADSEIARWPSWRATTSQQALDAAAAEIADMRDTDGNARSKLSRALAVVLGRVIKQKDFAYFMLEDPNTYHVALRLPWPGAHQGERTYYFEGTGLTSSLAKESAAEAALRIVGPMAGKIELSADELPWRRRKTGANASTPLAAIQVARNKEIPGKVRLFQLLEHVLRKSNRTLSRADLVYTCRTVTPPPGVRNFAKVKVSVSVPALESEGAPLSFSRHVRTWRRCPKVPSVEDLSDPRRKKQFYERRADSRRCFLEAQQTVAAHAVEELLEIIPPKLLDPELEALETQVEEV</sequence>